<dbReference type="InterPro" id="IPR046347">
    <property type="entry name" value="bZIP_sf"/>
</dbReference>
<evidence type="ECO:0000256" key="2">
    <source>
        <dbReference type="ARBA" id="ARBA00023242"/>
    </source>
</evidence>
<name>A0A6A7BJU9_9PLEO</name>
<dbReference type="OrthoDB" id="2590011at2759"/>
<feature type="compositionally biased region" description="Low complexity" evidence="3">
    <location>
        <begin position="198"/>
        <end position="213"/>
    </location>
</feature>
<comment type="subcellular location">
    <subcellularLocation>
        <location evidence="1">Nucleus</location>
    </subcellularLocation>
</comment>
<feature type="region of interest" description="Disordered" evidence="3">
    <location>
        <begin position="198"/>
        <end position="234"/>
    </location>
</feature>
<organism evidence="5 6">
    <name type="scientific">Plenodomus tracheiphilus IPT5</name>
    <dbReference type="NCBI Taxonomy" id="1408161"/>
    <lineage>
        <taxon>Eukaryota</taxon>
        <taxon>Fungi</taxon>
        <taxon>Dikarya</taxon>
        <taxon>Ascomycota</taxon>
        <taxon>Pezizomycotina</taxon>
        <taxon>Dothideomycetes</taxon>
        <taxon>Pleosporomycetidae</taxon>
        <taxon>Pleosporales</taxon>
        <taxon>Pleosporineae</taxon>
        <taxon>Leptosphaeriaceae</taxon>
        <taxon>Plenodomus</taxon>
    </lineage>
</organism>
<dbReference type="PANTHER" id="PTHR40621">
    <property type="entry name" value="TRANSCRIPTION FACTOR KAPC-RELATED"/>
    <property type="match status" value="1"/>
</dbReference>
<evidence type="ECO:0000256" key="3">
    <source>
        <dbReference type="SAM" id="MobiDB-lite"/>
    </source>
</evidence>
<feature type="region of interest" description="Disordered" evidence="3">
    <location>
        <begin position="31"/>
        <end position="56"/>
    </location>
</feature>
<dbReference type="GO" id="GO:0000976">
    <property type="term" value="F:transcription cis-regulatory region binding"/>
    <property type="evidence" value="ECO:0007669"/>
    <property type="project" value="InterPro"/>
</dbReference>
<feature type="compositionally biased region" description="Polar residues" evidence="3">
    <location>
        <begin position="214"/>
        <end position="234"/>
    </location>
</feature>
<reference evidence="5" key="1">
    <citation type="submission" date="2020-01" db="EMBL/GenBank/DDBJ databases">
        <authorList>
            <consortium name="DOE Joint Genome Institute"/>
            <person name="Haridas S."/>
            <person name="Albert R."/>
            <person name="Binder M."/>
            <person name="Bloem J."/>
            <person name="Labutti K."/>
            <person name="Salamov A."/>
            <person name="Andreopoulos B."/>
            <person name="Baker S.E."/>
            <person name="Barry K."/>
            <person name="Bills G."/>
            <person name="Bluhm B.H."/>
            <person name="Cannon C."/>
            <person name="Castanera R."/>
            <person name="Culley D.E."/>
            <person name="Daum C."/>
            <person name="Ezra D."/>
            <person name="Gonzalez J.B."/>
            <person name="Henrissat B."/>
            <person name="Kuo A."/>
            <person name="Liang C."/>
            <person name="Lipzen A."/>
            <person name="Lutzoni F."/>
            <person name="Magnuson J."/>
            <person name="Mondo S."/>
            <person name="Nolan M."/>
            <person name="Ohm R."/>
            <person name="Pangilinan J."/>
            <person name="Park H.-J."/>
            <person name="Ramirez L."/>
            <person name="Alfaro M."/>
            <person name="Sun H."/>
            <person name="Tritt A."/>
            <person name="Yoshinaga Y."/>
            <person name="Zwiers L.-H."/>
            <person name="Turgeon B.G."/>
            <person name="Goodwin S.B."/>
            <person name="Spatafora J.W."/>
            <person name="Crous P.W."/>
            <person name="Grigoriev I.V."/>
        </authorList>
    </citation>
    <scope>NUCLEOTIDE SEQUENCE</scope>
    <source>
        <strain evidence="5">IPT5</strain>
    </source>
</reference>
<keyword evidence="6" id="KW-1185">Reference proteome</keyword>
<accession>A0A6A7BJU9</accession>
<dbReference type="AlphaFoldDB" id="A0A6A7BJU9"/>
<feature type="region of interest" description="Disordered" evidence="3">
    <location>
        <begin position="88"/>
        <end position="131"/>
    </location>
</feature>
<evidence type="ECO:0000313" key="6">
    <source>
        <dbReference type="Proteomes" id="UP000799423"/>
    </source>
</evidence>
<protein>
    <recommendedName>
        <fullName evidence="4">BZIP domain-containing protein</fullName>
    </recommendedName>
</protein>
<proteinExistence type="predicted"/>
<feature type="domain" description="BZIP" evidence="4">
    <location>
        <begin position="110"/>
        <end position="175"/>
    </location>
</feature>
<dbReference type="GO" id="GO:0090575">
    <property type="term" value="C:RNA polymerase II transcription regulator complex"/>
    <property type="evidence" value="ECO:0007669"/>
    <property type="project" value="TreeGrafter"/>
</dbReference>
<dbReference type="EMBL" id="MU006290">
    <property type="protein sequence ID" value="KAF2855512.1"/>
    <property type="molecule type" value="Genomic_DNA"/>
</dbReference>
<dbReference type="SMART" id="SM00338">
    <property type="entry name" value="BRLZ"/>
    <property type="match status" value="1"/>
</dbReference>
<dbReference type="PANTHER" id="PTHR40621:SF6">
    <property type="entry name" value="AP-1-LIKE TRANSCRIPTION FACTOR YAP1-RELATED"/>
    <property type="match status" value="1"/>
</dbReference>
<dbReference type="InterPro" id="IPR050936">
    <property type="entry name" value="AP-1-like"/>
</dbReference>
<sequence length="410" mass="45193">MSHNRYMSWPNARMLTMASTYPPVGTVTDYPSPAASRRPSECFSEVSMTSSRRGSLAGVVSELESTGQWQSLGSESKSPLAQFGFFKSLTEKKTTRGTDGTAPKRRGPKPDSKPALTRRQELNRQAQRTHRERKELYIKALEQEVLRLKDTFAATARERDAFAEENRKLRELLMSHGISMDLINSTNGVGPIGSSNYGSSSGSVSGYGPGSASTGYTSPPSVQHRGSISQDGMGQQPLTMQQQAQHGVSHQQNGLDYDQLGIDFVLTLERPCMDHMQFLMVRAHDTDETISGHALMATAPPDAHIANSPEEKYPHQMPDVTMPDLLKLLDLSNRLPLDGEITPIMAWAKIIQDERFRDLSKEDIGFIKDDLLAKVRCYGFGAVLEEFEVSDALMTTYAGKYSSGNPTPPA</sequence>
<evidence type="ECO:0000259" key="4">
    <source>
        <dbReference type="SMART" id="SM00338"/>
    </source>
</evidence>
<dbReference type="Proteomes" id="UP000799423">
    <property type="component" value="Unassembled WGS sequence"/>
</dbReference>
<dbReference type="InterPro" id="IPR004827">
    <property type="entry name" value="bZIP"/>
</dbReference>
<dbReference type="GO" id="GO:0001228">
    <property type="term" value="F:DNA-binding transcription activator activity, RNA polymerase II-specific"/>
    <property type="evidence" value="ECO:0007669"/>
    <property type="project" value="TreeGrafter"/>
</dbReference>
<gene>
    <name evidence="5" type="ORF">T440DRAFT_385678</name>
</gene>
<dbReference type="Gene3D" id="1.20.5.170">
    <property type="match status" value="1"/>
</dbReference>
<feature type="compositionally biased region" description="Basic and acidic residues" evidence="3">
    <location>
        <begin position="108"/>
        <end position="122"/>
    </location>
</feature>
<dbReference type="SUPFAM" id="SSF57959">
    <property type="entry name" value="Leucine zipper domain"/>
    <property type="match status" value="1"/>
</dbReference>
<evidence type="ECO:0000313" key="5">
    <source>
        <dbReference type="EMBL" id="KAF2855512.1"/>
    </source>
</evidence>
<keyword evidence="2" id="KW-0539">Nucleus</keyword>
<dbReference type="CDD" id="cd14688">
    <property type="entry name" value="bZIP_YAP"/>
    <property type="match status" value="1"/>
</dbReference>
<evidence type="ECO:0000256" key="1">
    <source>
        <dbReference type="ARBA" id="ARBA00004123"/>
    </source>
</evidence>